<evidence type="ECO:0000256" key="7">
    <source>
        <dbReference type="PROSITE-ProRule" id="PRU00869"/>
    </source>
</evidence>
<dbReference type="eggNOG" id="KOG1073">
    <property type="taxonomic scope" value="Eukaryota"/>
</dbReference>
<feature type="region of interest" description="Disordered" evidence="8">
    <location>
        <begin position="115"/>
        <end position="146"/>
    </location>
</feature>
<dbReference type="Pfam" id="PF12701">
    <property type="entry name" value="LSM14"/>
    <property type="match status" value="1"/>
</dbReference>
<dbReference type="InterPro" id="IPR019050">
    <property type="entry name" value="FDF_dom"/>
</dbReference>
<keyword evidence="4" id="KW-0678">Repressor</keyword>
<keyword evidence="5" id="KW-0507">mRNA processing</keyword>
<evidence type="ECO:0000256" key="8">
    <source>
        <dbReference type="SAM" id="MobiDB-lite"/>
    </source>
</evidence>
<gene>
    <name evidence="12" type="ORF">AMTR_s00011p00261970</name>
</gene>
<feature type="region of interest" description="Disordered" evidence="8">
    <location>
        <begin position="437"/>
        <end position="467"/>
    </location>
</feature>
<dbReference type="EMBL" id="KI397507">
    <property type="protein sequence ID" value="ERM94773.1"/>
    <property type="molecule type" value="Genomic_DNA"/>
</dbReference>
<dbReference type="AlphaFoldDB" id="W1NH11"/>
<dbReference type="GO" id="GO:0003729">
    <property type="term" value="F:mRNA binding"/>
    <property type="evidence" value="ECO:0000318"/>
    <property type="project" value="GO_Central"/>
</dbReference>
<dbReference type="HOGENOM" id="CLU_028438_0_0_1"/>
<keyword evidence="13" id="KW-1185">Reference proteome</keyword>
<accession>W1NH11</accession>
<dbReference type="Proteomes" id="UP000017836">
    <property type="component" value="Unassembled WGS sequence"/>
</dbReference>
<dbReference type="OMA" id="WQDTPAL"/>
<protein>
    <recommendedName>
        <fullName evidence="14">DFDF domain-containing protein</fullName>
    </recommendedName>
</protein>
<dbReference type="GO" id="GO:0034063">
    <property type="term" value="P:stress granule assembly"/>
    <property type="evidence" value="ECO:0000318"/>
    <property type="project" value="GO_Central"/>
</dbReference>
<dbReference type="PROSITE" id="PS51536">
    <property type="entry name" value="TFG"/>
    <property type="match status" value="1"/>
</dbReference>
<dbReference type="InterPro" id="IPR025768">
    <property type="entry name" value="TFG_box"/>
</dbReference>
<name>W1NH11_AMBTC</name>
<dbReference type="SUPFAM" id="SSF50182">
    <property type="entry name" value="Sm-like ribonucleoproteins"/>
    <property type="match status" value="1"/>
</dbReference>
<dbReference type="GO" id="GO:0000932">
    <property type="term" value="C:P-body"/>
    <property type="evidence" value="ECO:0000318"/>
    <property type="project" value="GO_Central"/>
</dbReference>
<evidence type="ECO:0000313" key="13">
    <source>
        <dbReference type="Proteomes" id="UP000017836"/>
    </source>
</evidence>
<feature type="domain" description="DFDF" evidence="9">
    <location>
        <begin position="400"/>
        <end position="436"/>
    </location>
</feature>
<dbReference type="PANTHER" id="PTHR13586:SF0">
    <property type="entry name" value="TRAILER HITCH, ISOFORM H"/>
    <property type="match status" value="1"/>
</dbReference>
<dbReference type="InterPro" id="IPR047575">
    <property type="entry name" value="Sm"/>
</dbReference>
<dbReference type="FunFam" id="2.30.30.100:FF:000033">
    <property type="entry name" value="Trailer hitch, isoform C"/>
    <property type="match status" value="1"/>
</dbReference>
<feature type="domain" description="TFG box profile" evidence="10">
    <location>
        <begin position="491"/>
        <end position="511"/>
    </location>
</feature>
<dbReference type="CDD" id="cd01736">
    <property type="entry name" value="LSm14_N"/>
    <property type="match status" value="1"/>
</dbReference>
<evidence type="ECO:0000259" key="9">
    <source>
        <dbReference type="PROSITE" id="PS51512"/>
    </source>
</evidence>
<dbReference type="Gramene" id="ERM94773">
    <property type="protein sequence ID" value="ERM94773"/>
    <property type="gene ID" value="AMTR_s00011p00261970"/>
</dbReference>
<feature type="compositionally biased region" description="Polar residues" evidence="8">
    <location>
        <begin position="115"/>
        <end position="128"/>
    </location>
</feature>
<evidence type="ECO:0000313" key="12">
    <source>
        <dbReference type="EMBL" id="ERM94773.1"/>
    </source>
</evidence>
<dbReference type="Pfam" id="PF09532">
    <property type="entry name" value="FDF"/>
    <property type="match status" value="1"/>
</dbReference>
<dbReference type="InterPro" id="IPR010920">
    <property type="entry name" value="LSM_dom_sf"/>
</dbReference>
<evidence type="ECO:0000256" key="1">
    <source>
        <dbReference type="ARBA" id="ARBA00004201"/>
    </source>
</evidence>
<dbReference type="SMART" id="SM01199">
    <property type="entry name" value="FDF"/>
    <property type="match status" value="1"/>
</dbReference>
<evidence type="ECO:0000256" key="2">
    <source>
        <dbReference type="ARBA" id="ARBA00010415"/>
    </source>
</evidence>
<reference evidence="13" key="1">
    <citation type="journal article" date="2013" name="Science">
        <title>The Amborella genome and the evolution of flowering plants.</title>
        <authorList>
            <consortium name="Amborella Genome Project"/>
        </authorList>
    </citation>
    <scope>NUCLEOTIDE SEQUENCE [LARGE SCALE GENOMIC DNA]</scope>
</reference>
<dbReference type="GO" id="GO:0006397">
    <property type="term" value="P:mRNA processing"/>
    <property type="evidence" value="ECO:0007669"/>
    <property type="project" value="UniProtKB-KW"/>
</dbReference>
<comment type="similarity">
    <text evidence="2">Belongs to the LSM14 family.</text>
</comment>
<comment type="function">
    <text evidence="6">As a component of the decapping complex, involved in the degradation of mRNAs. Promotes P-body formation. Translational repressor.</text>
</comment>
<dbReference type="STRING" id="13333.W1NH11"/>
<dbReference type="KEGG" id="atr:18422680"/>
<dbReference type="PROSITE" id="PS52002">
    <property type="entry name" value="SM"/>
    <property type="match status" value="1"/>
</dbReference>
<dbReference type="GO" id="GO:0033962">
    <property type="term" value="P:P-body assembly"/>
    <property type="evidence" value="ECO:0000318"/>
    <property type="project" value="GO_Central"/>
</dbReference>
<dbReference type="OrthoDB" id="21539at2759"/>
<feature type="domain" description="Sm" evidence="11">
    <location>
        <begin position="6"/>
        <end position="89"/>
    </location>
</feature>
<sequence length="548" mass="59032">MAEPKSASGSADSYIGSFISLTSKSEIRYEGVLFSINTEESSIGLQNVRSFGTEGRKKDGPQIPPGDKIYEFILFRGSDIKDLQVKSSPPVNAVLQMQHDPAIIQSHYSRATPVSTGLASTASGSVTDADSYGERSTLPPPSLQGSLPQYQTGTILGPWVSAPAHLNVPMYWQGYYGLSNGLPHVQQQPVPFQPSPGLMASYSLQQHLPNPDAHASFLTKLPTMSDVTSSLPLPILPITSSSLPCTIAPLQISTSLSTDLSPVLSSKASLSSPPTSTLTSNLLTISSSLSPLQEVNVMVTPISSKPRAACLSTLPAQSVSQSASSMAVSSTSSILSDTAPALPDPILQVGVPLPSTARMLYAEQRDIQSVVPPSLDPSSLISPPQNQAPLLPLPIPRNKQIQRSANEFTEEFDFIAMNDKFKKDEVWGHLGKAKVREKVEDEVEHNPDDGDAGDSERHGQHHPKLDAKPVYIKDEFFDSLSSNIASRGMWNGRTRYSERMKLDTETFGDFNQKAHLGHGGRGVGHRWDSRGPSYRGRGYGYGGWGRGG</sequence>
<dbReference type="InterPro" id="IPR025762">
    <property type="entry name" value="DFDF"/>
</dbReference>
<dbReference type="Gene3D" id="2.30.30.100">
    <property type="match status" value="1"/>
</dbReference>
<evidence type="ECO:0000256" key="3">
    <source>
        <dbReference type="ARBA" id="ARBA00022490"/>
    </source>
</evidence>
<proteinExistence type="inferred from homology"/>
<keyword evidence="3" id="KW-0963">Cytoplasm</keyword>
<dbReference type="InterPro" id="IPR025609">
    <property type="entry name" value="Lsm14-like_N"/>
</dbReference>
<dbReference type="PROSITE" id="PS51512">
    <property type="entry name" value="DFDF"/>
    <property type="match status" value="1"/>
</dbReference>
<organism evidence="12 13">
    <name type="scientific">Amborella trichopoda</name>
    <dbReference type="NCBI Taxonomy" id="13333"/>
    <lineage>
        <taxon>Eukaryota</taxon>
        <taxon>Viridiplantae</taxon>
        <taxon>Streptophyta</taxon>
        <taxon>Embryophyta</taxon>
        <taxon>Tracheophyta</taxon>
        <taxon>Spermatophyta</taxon>
        <taxon>Magnoliopsida</taxon>
        <taxon>Amborellales</taxon>
        <taxon>Amborellaceae</taxon>
        <taxon>Amborella</taxon>
    </lineage>
</organism>
<evidence type="ECO:0008006" key="14">
    <source>
        <dbReference type="Google" id="ProtNLM"/>
    </source>
</evidence>
<evidence type="ECO:0000259" key="10">
    <source>
        <dbReference type="PROSITE" id="PS51536"/>
    </source>
</evidence>
<evidence type="ECO:0000256" key="5">
    <source>
        <dbReference type="ARBA" id="ARBA00022664"/>
    </source>
</evidence>
<comment type="subcellular location">
    <subcellularLocation>
        <location evidence="1">Cytoplasm</location>
        <location evidence="1">P-body</location>
    </subcellularLocation>
</comment>
<dbReference type="PANTHER" id="PTHR13586">
    <property type="entry name" value="SCD6 PROTEIN-RELATED"/>
    <property type="match status" value="1"/>
</dbReference>
<evidence type="ECO:0000256" key="6">
    <source>
        <dbReference type="ARBA" id="ARBA00059323"/>
    </source>
</evidence>
<evidence type="ECO:0000259" key="11">
    <source>
        <dbReference type="PROSITE" id="PS52002"/>
    </source>
</evidence>
<feature type="short sequence motif" description="TFG box" evidence="7">
    <location>
        <begin position="491"/>
        <end position="511"/>
    </location>
</feature>
<dbReference type="SMART" id="SM01271">
    <property type="entry name" value="LSM14"/>
    <property type="match status" value="1"/>
</dbReference>
<evidence type="ECO:0000256" key="4">
    <source>
        <dbReference type="ARBA" id="ARBA00022491"/>
    </source>
</evidence>